<dbReference type="AlphaFoldDB" id="A0A7W7CU81"/>
<dbReference type="InterPro" id="IPR001584">
    <property type="entry name" value="Integrase_cat-core"/>
</dbReference>
<protein>
    <submittedName>
        <fullName evidence="2">Transposase InsO family protein</fullName>
    </submittedName>
</protein>
<dbReference type="RefSeq" id="WP_184952007.1">
    <property type="nucleotide sequence ID" value="NZ_BOMC01000080.1"/>
</dbReference>
<accession>A0A7W7CU81</accession>
<dbReference type="EMBL" id="JACHMF010000001">
    <property type="protein sequence ID" value="MBB4693378.1"/>
    <property type="molecule type" value="Genomic_DNA"/>
</dbReference>
<proteinExistence type="predicted"/>
<dbReference type="Gene3D" id="3.30.420.10">
    <property type="entry name" value="Ribonuclease H-like superfamily/Ribonuclease H"/>
    <property type="match status" value="1"/>
</dbReference>
<feature type="domain" description="Integrase catalytic" evidence="1">
    <location>
        <begin position="1"/>
        <end position="127"/>
    </location>
</feature>
<organism evidence="2 3">
    <name type="scientific">Paractinoplanes abujensis</name>
    <dbReference type="NCBI Taxonomy" id="882441"/>
    <lineage>
        <taxon>Bacteria</taxon>
        <taxon>Bacillati</taxon>
        <taxon>Actinomycetota</taxon>
        <taxon>Actinomycetes</taxon>
        <taxon>Micromonosporales</taxon>
        <taxon>Micromonosporaceae</taxon>
        <taxon>Paractinoplanes</taxon>
    </lineage>
</organism>
<reference evidence="2 3" key="1">
    <citation type="submission" date="2020-08" db="EMBL/GenBank/DDBJ databases">
        <title>Sequencing the genomes of 1000 actinobacteria strains.</title>
        <authorList>
            <person name="Klenk H.-P."/>
        </authorList>
    </citation>
    <scope>NUCLEOTIDE SEQUENCE [LARGE SCALE GENOMIC DNA]</scope>
    <source>
        <strain evidence="2 3">DSM 45518</strain>
    </source>
</reference>
<dbReference type="GO" id="GO:0015074">
    <property type="term" value="P:DNA integration"/>
    <property type="evidence" value="ECO:0007669"/>
    <property type="project" value="InterPro"/>
</dbReference>
<dbReference type="PROSITE" id="PS50994">
    <property type="entry name" value="INTEGRASE"/>
    <property type="match status" value="1"/>
</dbReference>
<dbReference type="SUPFAM" id="SSF53098">
    <property type="entry name" value="Ribonuclease H-like"/>
    <property type="match status" value="1"/>
</dbReference>
<dbReference type="InterPro" id="IPR036397">
    <property type="entry name" value="RNaseH_sf"/>
</dbReference>
<evidence type="ECO:0000259" key="1">
    <source>
        <dbReference type="PROSITE" id="PS50994"/>
    </source>
</evidence>
<name>A0A7W7CU81_9ACTN</name>
<keyword evidence="3" id="KW-1185">Reference proteome</keyword>
<dbReference type="Pfam" id="PF13683">
    <property type="entry name" value="rve_3"/>
    <property type="match status" value="1"/>
</dbReference>
<dbReference type="Proteomes" id="UP000542742">
    <property type="component" value="Unassembled WGS sequence"/>
</dbReference>
<evidence type="ECO:0000313" key="2">
    <source>
        <dbReference type="EMBL" id="MBB4693378.1"/>
    </source>
</evidence>
<gene>
    <name evidence="2" type="ORF">BKA14_003526</name>
</gene>
<sequence length="131" mass="15366">MLRICPRCDQKTAIQFLDPVLERLPFRVEVIQTDNGAEFRTEFHWHVLDKGIAHTYIEPASPHLNGKVERSHRIDAEEFCRMLAGVVIDDTGVFNNKLREWEDYYNYHRPHGAVAGQTPYERLMQKTQTQL</sequence>
<evidence type="ECO:0000313" key="3">
    <source>
        <dbReference type="Proteomes" id="UP000542742"/>
    </source>
</evidence>
<comment type="caution">
    <text evidence="2">The sequence shown here is derived from an EMBL/GenBank/DDBJ whole genome shotgun (WGS) entry which is preliminary data.</text>
</comment>
<dbReference type="InterPro" id="IPR012337">
    <property type="entry name" value="RNaseH-like_sf"/>
</dbReference>
<dbReference type="GO" id="GO:0003676">
    <property type="term" value="F:nucleic acid binding"/>
    <property type="evidence" value="ECO:0007669"/>
    <property type="project" value="InterPro"/>
</dbReference>